<organism evidence="3 4">
    <name type="scientific">Exidia glandulosa HHB12029</name>
    <dbReference type="NCBI Taxonomy" id="1314781"/>
    <lineage>
        <taxon>Eukaryota</taxon>
        <taxon>Fungi</taxon>
        <taxon>Dikarya</taxon>
        <taxon>Basidiomycota</taxon>
        <taxon>Agaricomycotina</taxon>
        <taxon>Agaricomycetes</taxon>
        <taxon>Auriculariales</taxon>
        <taxon>Exidiaceae</taxon>
        <taxon>Exidia</taxon>
    </lineage>
</organism>
<accession>A0A165NC13</accession>
<dbReference type="InterPro" id="IPR032710">
    <property type="entry name" value="NTF2-like_dom_sf"/>
</dbReference>
<feature type="compositionally biased region" description="Low complexity" evidence="1">
    <location>
        <begin position="134"/>
        <end position="144"/>
    </location>
</feature>
<evidence type="ECO:0000313" key="4">
    <source>
        <dbReference type="Proteomes" id="UP000077266"/>
    </source>
</evidence>
<gene>
    <name evidence="3" type="ORF">EXIGLDRAFT_721295</name>
</gene>
<evidence type="ECO:0000313" key="3">
    <source>
        <dbReference type="EMBL" id="KZW00527.1"/>
    </source>
</evidence>
<dbReference type="AlphaFoldDB" id="A0A165NC13"/>
<dbReference type="PANTHER" id="PTHR12612">
    <property type="entry name" value="NUCLEAR TRANSPORT FACTOR 2"/>
    <property type="match status" value="1"/>
</dbReference>
<dbReference type="InterPro" id="IPR002075">
    <property type="entry name" value="NTF2_dom"/>
</dbReference>
<sequence length="167" mass="18282">MALTRADVEVANRGADAFLRLYYRACDSTTRAVDLPKFYRATSQISWNGNKLEGADAVRDFATKIPKSHHEVQSFDAHPVPGTTPPALLITVSGTVMHGADPKRVPETKKGKVDEQPRVFSQAFLLLQDEEPAPEGTEGPPGANGKKDDANKGPRYYIKTDTLRFVG</sequence>
<dbReference type="Pfam" id="PF02136">
    <property type="entry name" value="NTF2"/>
    <property type="match status" value="1"/>
</dbReference>
<dbReference type="OrthoDB" id="25408at2759"/>
<evidence type="ECO:0000259" key="2">
    <source>
        <dbReference type="PROSITE" id="PS50177"/>
    </source>
</evidence>
<dbReference type="InterPro" id="IPR045875">
    <property type="entry name" value="NTF2"/>
</dbReference>
<keyword evidence="4" id="KW-1185">Reference proteome</keyword>
<feature type="domain" description="NTF2" evidence="2">
    <location>
        <begin position="14"/>
        <end position="165"/>
    </location>
</feature>
<evidence type="ECO:0000256" key="1">
    <source>
        <dbReference type="SAM" id="MobiDB-lite"/>
    </source>
</evidence>
<feature type="region of interest" description="Disordered" evidence="1">
    <location>
        <begin position="127"/>
        <end position="167"/>
    </location>
</feature>
<dbReference type="Gene3D" id="3.10.450.50">
    <property type="match status" value="1"/>
</dbReference>
<dbReference type="Proteomes" id="UP000077266">
    <property type="component" value="Unassembled WGS sequence"/>
</dbReference>
<dbReference type="InParanoid" id="A0A165NC13"/>
<dbReference type="STRING" id="1314781.A0A165NC13"/>
<dbReference type="PROSITE" id="PS50177">
    <property type="entry name" value="NTF2_DOMAIN"/>
    <property type="match status" value="1"/>
</dbReference>
<name>A0A165NC13_EXIGL</name>
<dbReference type="GO" id="GO:0006913">
    <property type="term" value="P:nucleocytoplasmic transport"/>
    <property type="evidence" value="ECO:0007669"/>
    <property type="project" value="InterPro"/>
</dbReference>
<dbReference type="SUPFAM" id="SSF54427">
    <property type="entry name" value="NTF2-like"/>
    <property type="match status" value="1"/>
</dbReference>
<proteinExistence type="predicted"/>
<reference evidence="3 4" key="1">
    <citation type="journal article" date="2016" name="Mol. Biol. Evol.">
        <title>Comparative Genomics of Early-Diverging Mushroom-Forming Fungi Provides Insights into the Origins of Lignocellulose Decay Capabilities.</title>
        <authorList>
            <person name="Nagy L.G."/>
            <person name="Riley R."/>
            <person name="Tritt A."/>
            <person name="Adam C."/>
            <person name="Daum C."/>
            <person name="Floudas D."/>
            <person name="Sun H."/>
            <person name="Yadav J.S."/>
            <person name="Pangilinan J."/>
            <person name="Larsson K.H."/>
            <person name="Matsuura K."/>
            <person name="Barry K."/>
            <person name="Labutti K."/>
            <person name="Kuo R."/>
            <person name="Ohm R.A."/>
            <person name="Bhattacharya S.S."/>
            <person name="Shirouzu T."/>
            <person name="Yoshinaga Y."/>
            <person name="Martin F.M."/>
            <person name="Grigoriev I.V."/>
            <person name="Hibbett D.S."/>
        </authorList>
    </citation>
    <scope>NUCLEOTIDE SEQUENCE [LARGE SCALE GENOMIC DNA]</scope>
    <source>
        <strain evidence="3 4">HHB12029</strain>
    </source>
</reference>
<dbReference type="InterPro" id="IPR018222">
    <property type="entry name" value="Nuclear_transport_factor_2_euk"/>
</dbReference>
<dbReference type="EMBL" id="KV425900">
    <property type="protein sequence ID" value="KZW00527.1"/>
    <property type="molecule type" value="Genomic_DNA"/>
</dbReference>
<protein>
    <submittedName>
        <fullName evidence="3">NTF2-like protein</fullName>
    </submittedName>
</protein>